<organism evidence="1 3">
    <name type="scientific">Medicago truncatula</name>
    <name type="common">Barrel medic</name>
    <name type="synonym">Medicago tribuloides</name>
    <dbReference type="NCBI Taxonomy" id="3880"/>
    <lineage>
        <taxon>Eukaryota</taxon>
        <taxon>Viridiplantae</taxon>
        <taxon>Streptophyta</taxon>
        <taxon>Embryophyta</taxon>
        <taxon>Tracheophyta</taxon>
        <taxon>Spermatophyta</taxon>
        <taxon>Magnoliopsida</taxon>
        <taxon>eudicotyledons</taxon>
        <taxon>Gunneridae</taxon>
        <taxon>Pentapetalae</taxon>
        <taxon>rosids</taxon>
        <taxon>fabids</taxon>
        <taxon>Fabales</taxon>
        <taxon>Fabaceae</taxon>
        <taxon>Papilionoideae</taxon>
        <taxon>50 kb inversion clade</taxon>
        <taxon>NPAAA clade</taxon>
        <taxon>Hologalegina</taxon>
        <taxon>IRL clade</taxon>
        <taxon>Trifolieae</taxon>
        <taxon>Medicago</taxon>
    </lineage>
</organism>
<sequence length="74" mass="8444">METYDVSQARNQNAYWVEGADINSQFTSPNFEQSGVMYYPAATNYGYYCTGFESPGEWEDQCRIFGVDGPDVQF</sequence>
<keyword evidence="3" id="KW-1185">Reference proteome</keyword>
<proteinExistence type="predicted"/>
<reference evidence="1 3" key="2">
    <citation type="journal article" date="2014" name="BMC Genomics">
        <title>An improved genome release (version Mt4.0) for the model legume Medicago truncatula.</title>
        <authorList>
            <person name="Tang H."/>
            <person name="Krishnakumar V."/>
            <person name="Bidwell S."/>
            <person name="Rosen B."/>
            <person name="Chan A."/>
            <person name="Zhou S."/>
            <person name="Gentzbittel L."/>
            <person name="Childs K.L."/>
            <person name="Yandell M."/>
            <person name="Gundlach H."/>
            <person name="Mayer K.F."/>
            <person name="Schwartz D.C."/>
            <person name="Town C.D."/>
        </authorList>
    </citation>
    <scope>GENOME REANNOTATION</scope>
    <source>
        <strain evidence="1">A17</strain>
        <strain evidence="2 3">cv. Jemalong A17</strain>
    </source>
</reference>
<dbReference type="HOGENOM" id="CLU_2691446_0_0_1"/>
<evidence type="ECO:0000313" key="3">
    <source>
        <dbReference type="Proteomes" id="UP000002051"/>
    </source>
</evidence>
<dbReference type="EnsemblPlants" id="KEH37128">
    <property type="protein sequence ID" value="KEH37128"/>
    <property type="gene ID" value="MTR_2g032070"/>
</dbReference>
<accession>A0A072V6Y1</accession>
<dbReference type="STRING" id="3880.A0A072V6Y1"/>
<evidence type="ECO:0000313" key="2">
    <source>
        <dbReference type="EnsemblPlants" id="KEH37128"/>
    </source>
</evidence>
<reference evidence="1 3" key="1">
    <citation type="journal article" date="2011" name="Nature">
        <title>The Medicago genome provides insight into the evolution of rhizobial symbioses.</title>
        <authorList>
            <person name="Young N.D."/>
            <person name="Debelle F."/>
            <person name="Oldroyd G.E."/>
            <person name="Geurts R."/>
            <person name="Cannon S.B."/>
            <person name="Udvardi M.K."/>
            <person name="Benedito V.A."/>
            <person name="Mayer K.F."/>
            <person name="Gouzy J."/>
            <person name="Schoof H."/>
            <person name="Van de Peer Y."/>
            <person name="Proost S."/>
            <person name="Cook D.R."/>
            <person name="Meyers B.C."/>
            <person name="Spannagl M."/>
            <person name="Cheung F."/>
            <person name="De Mita S."/>
            <person name="Krishnakumar V."/>
            <person name="Gundlach H."/>
            <person name="Zhou S."/>
            <person name="Mudge J."/>
            <person name="Bharti A.K."/>
            <person name="Murray J.D."/>
            <person name="Naoumkina M.A."/>
            <person name="Rosen B."/>
            <person name="Silverstein K.A."/>
            <person name="Tang H."/>
            <person name="Rombauts S."/>
            <person name="Zhao P.X."/>
            <person name="Zhou P."/>
            <person name="Barbe V."/>
            <person name="Bardou P."/>
            <person name="Bechner M."/>
            <person name="Bellec A."/>
            <person name="Berger A."/>
            <person name="Berges H."/>
            <person name="Bidwell S."/>
            <person name="Bisseling T."/>
            <person name="Choisne N."/>
            <person name="Couloux A."/>
            <person name="Denny R."/>
            <person name="Deshpande S."/>
            <person name="Dai X."/>
            <person name="Doyle J.J."/>
            <person name="Dudez A.M."/>
            <person name="Farmer A.D."/>
            <person name="Fouteau S."/>
            <person name="Franken C."/>
            <person name="Gibelin C."/>
            <person name="Gish J."/>
            <person name="Goldstein S."/>
            <person name="Gonzalez A.J."/>
            <person name="Green P.J."/>
            <person name="Hallab A."/>
            <person name="Hartog M."/>
            <person name="Hua A."/>
            <person name="Humphray S.J."/>
            <person name="Jeong D.H."/>
            <person name="Jing Y."/>
            <person name="Jocker A."/>
            <person name="Kenton S.M."/>
            <person name="Kim D.J."/>
            <person name="Klee K."/>
            <person name="Lai H."/>
            <person name="Lang C."/>
            <person name="Lin S."/>
            <person name="Macmil S.L."/>
            <person name="Magdelenat G."/>
            <person name="Matthews L."/>
            <person name="McCorrison J."/>
            <person name="Monaghan E.L."/>
            <person name="Mun J.H."/>
            <person name="Najar F.Z."/>
            <person name="Nicholson C."/>
            <person name="Noirot C."/>
            <person name="O'Bleness M."/>
            <person name="Paule C.R."/>
            <person name="Poulain J."/>
            <person name="Prion F."/>
            <person name="Qin B."/>
            <person name="Qu C."/>
            <person name="Retzel E.F."/>
            <person name="Riddle C."/>
            <person name="Sallet E."/>
            <person name="Samain S."/>
            <person name="Samson N."/>
            <person name="Sanders I."/>
            <person name="Saurat O."/>
            <person name="Scarpelli C."/>
            <person name="Schiex T."/>
            <person name="Segurens B."/>
            <person name="Severin A.J."/>
            <person name="Sherrier D.J."/>
            <person name="Shi R."/>
            <person name="Sims S."/>
            <person name="Singer S.R."/>
            <person name="Sinharoy S."/>
            <person name="Sterck L."/>
            <person name="Viollet A."/>
            <person name="Wang B.B."/>
            <person name="Wang K."/>
            <person name="Wang M."/>
            <person name="Wang X."/>
            <person name="Warfsmann J."/>
            <person name="Weissenbach J."/>
            <person name="White D.D."/>
            <person name="White J.D."/>
            <person name="Wiley G.B."/>
            <person name="Wincker P."/>
            <person name="Xing Y."/>
            <person name="Yang L."/>
            <person name="Yao Z."/>
            <person name="Ying F."/>
            <person name="Zhai J."/>
            <person name="Zhou L."/>
            <person name="Zuber A."/>
            <person name="Denarie J."/>
            <person name="Dixon R.A."/>
            <person name="May G.D."/>
            <person name="Schwartz D.C."/>
            <person name="Rogers J."/>
            <person name="Quetier F."/>
            <person name="Town C.D."/>
            <person name="Roe B.A."/>
        </authorList>
    </citation>
    <scope>NUCLEOTIDE SEQUENCE [LARGE SCALE GENOMIC DNA]</scope>
    <source>
        <strain evidence="1">A17</strain>
        <strain evidence="2 3">cv. Jemalong A17</strain>
    </source>
</reference>
<reference evidence="2" key="3">
    <citation type="submission" date="2015-04" db="UniProtKB">
        <authorList>
            <consortium name="EnsemblPlants"/>
        </authorList>
    </citation>
    <scope>IDENTIFICATION</scope>
    <source>
        <strain evidence="2">cv. Jemalong A17</strain>
    </source>
</reference>
<dbReference type="Proteomes" id="UP000002051">
    <property type="component" value="Chromosome 2"/>
</dbReference>
<protein>
    <submittedName>
        <fullName evidence="1">Yth domain protein, putative</fullName>
    </submittedName>
</protein>
<dbReference type="EMBL" id="CM001218">
    <property type="protein sequence ID" value="KEH37128.1"/>
    <property type="molecule type" value="Genomic_DNA"/>
</dbReference>
<evidence type="ECO:0000313" key="1">
    <source>
        <dbReference type="EMBL" id="KEH37128.1"/>
    </source>
</evidence>
<gene>
    <name evidence="1" type="ordered locus">MTR_2g032070</name>
</gene>
<name>A0A072V6Y1_MEDTR</name>
<dbReference type="AlphaFoldDB" id="A0A072V6Y1"/>